<dbReference type="KEGG" id="mrtj:KHC33_05280"/>
<dbReference type="GeneID" id="65096574"/>
<evidence type="ECO:0000259" key="1">
    <source>
        <dbReference type="PROSITE" id="PS51202"/>
    </source>
</evidence>
<dbReference type="RefSeq" id="WP_214420693.1">
    <property type="nucleotide sequence ID" value="NZ_CP075546.1"/>
</dbReference>
<dbReference type="PROSITE" id="PS51202">
    <property type="entry name" value="RCK_C"/>
    <property type="match status" value="1"/>
</dbReference>
<dbReference type="EMBL" id="CP075546">
    <property type="protein sequence ID" value="QVV89913.1"/>
    <property type="molecule type" value="Genomic_DNA"/>
</dbReference>
<dbReference type="SUPFAM" id="SSF47162">
    <property type="entry name" value="Apolipoprotein"/>
    <property type="match status" value="1"/>
</dbReference>
<dbReference type="AlphaFoldDB" id="A0A8E7B3K5"/>
<name>A0A8E7B3K5_9EURY</name>
<dbReference type="SUPFAM" id="SSF116726">
    <property type="entry name" value="TrkA C-terminal domain-like"/>
    <property type="match status" value="1"/>
</dbReference>
<dbReference type="GO" id="GO:0006813">
    <property type="term" value="P:potassium ion transport"/>
    <property type="evidence" value="ECO:0007669"/>
    <property type="project" value="InterPro"/>
</dbReference>
<keyword evidence="3" id="KW-1185">Reference proteome</keyword>
<sequence length="270" mass="28792">MEETTLQAVKRAMPGHGRARIHEKLISILGIEDQTEVEVSTDAGATLYLTVFADELVDEGTIRISGEDLKKLGIPDGGNVHVKRKIPLEEQVRTAAETAATQIKEGAQDIGTKLSETAEKIQKGAAETAEQLGTKAKELTDKVKEETKPIGEKVSKAAKSSADAIRDKIPIGKLAPEIEKGLSALSQEDAKKIRSLLTGVEGVSAAVPVKFASGRSFGNLTIPPEINLVAIQRGTALLELKPDIVLKEGDIAYCSGPSDMISFVTRMLEG</sequence>
<reference evidence="2 3" key="1">
    <citation type="submission" date="2021-05" db="EMBL/GenBank/DDBJ databases">
        <title>A novel Methanospirillum isolate from a pyrite-forming mixed culture.</title>
        <authorList>
            <person name="Bunk B."/>
            <person name="Sproer C."/>
            <person name="Spring S."/>
            <person name="Pester M."/>
        </authorList>
    </citation>
    <scope>NUCLEOTIDE SEQUENCE [LARGE SCALE GENOMIC DNA]</scope>
    <source>
        <strain evidence="2 3">J.3.6.1-F.2.7.3</strain>
    </source>
</reference>
<dbReference type="InterPro" id="IPR036721">
    <property type="entry name" value="RCK_C_sf"/>
</dbReference>
<organism evidence="2 3">
    <name type="scientific">Methanospirillum purgamenti</name>
    <dbReference type="NCBI Taxonomy" id="2834276"/>
    <lineage>
        <taxon>Archaea</taxon>
        <taxon>Methanobacteriati</taxon>
        <taxon>Methanobacteriota</taxon>
        <taxon>Stenosarchaea group</taxon>
        <taxon>Methanomicrobia</taxon>
        <taxon>Methanomicrobiales</taxon>
        <taxon>Methanospirillaceae</taxon>
        <taxon>Methanospirillum</taxon>
    </lineage>
</organism>
<dbReference type="Gene3D" id="1.20.120.20">
    <property type="entry name" value="Apolipoprotein"/>
    <property type="match status" value="1"/>
</dbReference>
<feature type="domain" description="RCK C-terminal" evidence="1">
    <location>
        <begin position="188"/>
        <end position="270"/>
    </location>
</feature>
<gene>
    <name evidence="2" type="ORF">KHC33_05280</name>
</gene>
<dbReference type="GO" id="GO:0008324">
    <property type="term" value="F:monoatomic cation transmembrane transporter activity"/>
    <property type="evidence" value="ECO:0007669"/>
    <property type="project" value="InterPro"/>
</dbReference>
<evidence type="ECO:0000313" key="2">
    <source>
        <dbReference type="EMBL" id="QVV89913.1"/>
    </source>
</evidence>
<dbReference type="Proteomes" id="UP000680656">
    <property type="component" value="Chromosome"/>
</dbReference>
<protein>
    <recommendedName>
        <fullName evidence="1">RCK C-terminal domain-containing protein</fullName>
    </recommendedName>
</protein>
<proteinExistence type="predicted"/>
<accession>A0A8E7B3K5</accession>
<dbReference type="Gene3D" id="3.30.70.1450">
    <property type="entry name" value="Regulator of K+ conductance, C-terminal domain"/>
    <property type="match status" value="1"/>
</dbReference>
<evidence type="ECO:0000313" key="3">
    <source>
        <dbReference type="Proteomes" id="UP000680656"/>
    </source>
</evidence>
<dbReference type="InterPro" id="IPR006037">
    <property type="entry name" value="RCK_C"/>
</dbReference>